<accession>A0A1I0MNW5</accession>
<proteinExistence type="predicted"/>
<keyword evidence="3" id="KW-1185">Reference proteome</keyword>
<sequence>MRKKSHFSLSMYILDNVDSTILDEHRKAFIVGSILPDCRPSFVTTKHNMDETFELVKQSINRCTIDNEGYKHISTSYCRKLGEITHYMADYFTYPHNAIFDGNIREHCVYEKELKFALKDYINSGEVYVNIDLAKTFTTPQDLCEFVLATHEQYLKASKTVYEDCKYIVALCHLVVEGILNLLDINRVELAA</sequence>
<evidence type="ECO:0000313" key="2">
    <source>
        <dbReference type="EMBL" id="SEV90214.1"/>
    </source>
</evidence>
<evidence type="ECO:0000313" key="3">
    <source>
        <dbReference type="Proteomes" id="UP000199701"/>
    </source>
</evidence>
<dbReference type="RefSeq" id="WP_170841268.1">
    <property type="nucleotide sequence ID" value="NZ_FOJI01000002.1"/>
</dbReference>
<organism evidence="2 3">
    <name type="scientific">[Clostridium] fimetarium</name>
    <dbReference type="NCBI Taxonomy" id="99656"/>
    <lineage>
        <taxon>Bacteria</taxon>
        <taxon>Bacillati</taxon>
        <taxon>Bacillota</taxon>
        <taxon>Clostridia</taxon>
        <taxon>Lachnospirales</taxon>
        <taxon>Lachnospiraceae</taxon>
    </lineage>
</organism>
<reference evidence="2 3" key="1">
    <citation type="submission" date="2016-10" db="EMBL/GenBank/DDBJ databases">
        <authorList>
            <person name="de Groot N.N."/>
        </authorList>
    </citation>
    <scope>NUCLEOTIDE SEQUENCE [LARGE SCALE GENOMIC DNA]</scope>
    <source>
        <strain evidence="2 3">DSM 9179</strain>
    </source>
</reference>
<dbReference type="Proteomes" id="UP000199701">
    <property type="component" value="Unassembled WGS sequence"/>
</dbReference>
<dbReference type="GO" id="GO:0016788">
    <property type="term" value="F:hydrolase activity, acting on ester bonds"/>
    <property type="evidence" value="ECO:0007669"/>
    <property type="project" value="InterPro"/>
</dbReference>
<dbReference type="Pfam" id="PF00882">
    <property type="entry name" value="Zn_dep_PLPC"/>
    <property type="match status" value="1"/>
</dbReference>
<evidence type="ECO:0000259" key="1">
    <source>
        <dbReference type="Pfam" id="PF00882"/>
    </source>
</evidence>
<name>A0A1I0MNW5_9FIRM</name>
<dbReference type="InterPro" id="IPR008947">
    <property type="entry name" value="PLipase_C/P1_nuclease_dom_sf"/>
</dbReference>
<dbReference type="SUPFAM" id="SSF48537">
    <property type="entry name" value="Phospholipase C/P1 nuclease"/>
    <property type="match status" value="1"/>
</dbReference>
<dbReference type="AlphaFoldDB" id="A0A1I0MNW5"/>
<dbReference type="STRING" id="99656.SAMN05421659_10221"/>
<dbReference type="InterPro" id="IPR029002">
    <property type="entry name" value="PLPC/GPLD1"/>
</dbReference>
<protein>
    <submittedName>
        <fullName evidence="2">Zinc dependent phospholipase C</fullName>
    </submittedName>
</protein>
<gene>
    <name evidence="2" type="ORF">SAMN05421659_10221</name>
</gene>
<dbReference type="EMBL" id="FOJI01000002">
    <property type="protein sequence ID" value="SEV90214.1"/>
    <property type="molecule type" value="Genomic_DNA"/>
</dbReference>
<feature type="domain" description="Phospholipase C/D" evidence="1">
    <location>
        <begin position="5"/>
        <end position="159"/>
    </location>
</feature>